<dbReference type="InterPro" id="IPR046433">
    <property type="entry name" value="ActCoA_hydro"/>
</dbReference>
<reference evidence="2 3" key="1">
    <citation type="submission" date="2020-06" db="EMBL/GenBank/DDBJ databases">
        <authorList>
            <person name="Li R."/>
            <person name="Bekaert M."/>
        </authorList>
    </citation>
    <scope>NUCLEOTIDE SEQUENCE [LARGE SCALE GENOMIC DNA]</scope>
    <source>
        <strain evidence="3">wild</strain>
    </source>
</reference>
<dbReference type="PANTHER" id="PTHR21432:SF20">
    <property type="entry name" value="ACETYL-COA HYDROLASE"/>
    <property type="match status" value="1"/>
</dbReference>
<proteinExistence type="predicted"/>
<dbReference type="SUPFAM" id="SSF100950">
    <property type="entry name" value="NagB/RpiA/CoA transferase-like"/>
    <property type="match status" value="1"/>
</dbReference>
<dbReference type="InterPro" id="IPR026888">
    <property type="entry name" value="AcetylCoA_hyd_C"/>
</dbReference>
<dbReference type="InterPro" id="IPR038460">
    <property type="entry name" value="AcetylCoA_hyd_C_sf"/>
</dbReference>
<gene>
    <name evidence="2" type="ORF">MCOR_37054</name>
</gene>
<dbReference type="OrthoDB" id="10250396at2759"/>
<protein>
    <recommendedName>
        <fullName evidence="1">Acetyl-CoA hydrolase/transferase C-terminal domain-containing protein</fullName>
    </recommendedName>
</protein>
<name>A0A6J8D351_MYTCO</name>
<dbReference type="GO" id="GO:0008775">
    <property type="term" value="F:acetate CoA-transferase activity"/>
    <property type="evidence" value="ECO:0007669"/>
    <property type="project" value="InterPro"/>
</dbReference>
<feature type="domain" description="Acetyl-CoA hydrolase/transferase C-terminal" evidence="1">
    <location>
        <begin position="96"/>
        <end position="150"/>
    </location>
</feature>
<evidence type="ECO:0000313" key="2">
    <source>
        <dbReference type="EMBL" id="CAC5403148.1"/>
    </source>
</evidence>
<dbReference type="AlphaFoldDB" id="A0A6J8D351"/>
<dbReference type="EMBL" id="CACVKT020006676">
    <property type="protein sequence ID" value="CAC5403148.1"/>
    <property type="molecule type" value="Genomic_DNA"/>
</dbReference>
<sequence>MRVRSFYLYAPEPFHPLADTYPQKKTAEEAVQVIQSGVANKHLPRTIGDGMIHQSHLDTIVDCEFRIPELSISKPSQEEKKIGRLIANNLVEDGATLQMGSGVVTTRAHVHYIVTEYGIAYLFGKNMRQRAFELIKIAHPDHRERLEKEAYKIMRTEESESDNSNIKIVHDASDDEKCDLISKFVLKKSRNTGGKLICKIENTGRLIIFDMDQKSYDELTNSDRYYKKFNTVLTQDFSDDKEIKPGGNFTFTYRVPSAT</sequence>
<keyword evidence="3" id="KW-1185">Reference proteome</keyword>
<evidence type="ECO:0000259" key="1">
    <source>
        <dbReference type="Pfam" id="PF13336"/>
    </source>
</evidence>
<dbReference type="PANTHER" id="PTHR21432">
    <property type="entry name" value="ACETYL-COA HYDROLASE-RELATED"/>
    <property type="match status" value="1"/>
</dbReference>
<dbReference type="GO" id="GO:0006083">
    <property type="term" value="P:acetate metabolic process"/>
    <property type="evidence" value="ECO:0007669"/>
    <property type="project" value="InterPro"/>
</dbReference>
<accession>A0A6J8D351</accession>
<evidence type="ECO:0000313" key="3">
    <source>
        <dbReference type="Proteomes" id="UP000507470"/>
    </source>
</evidence>
<dbReference type="Gene3D" id="3.40.1080.20">
    <property type="entry name" value="Acetyl-CoA hydrolase/transferase C-terminal domain"/>
    <property type="match status" value="1"/>
</dbReference>
<dbReference type="Pfam" id="PF13336">
    <property type="entry name" value="AcetylCoA_hyd_C"/>
    <property type="match status" value="1"/>
</dbReference>
<dbReference type="Proteomes" id="UP000507470">
    <property type="component" value="Unassembled WGS sequence"/>
</dbReference>
<dbReference type="GO" id="GO:0005739">
    <property type="term" value="C:mitochondrion"/>
    <property type="evidence" value="ECO:0007669"/>
    <property type="project" value="TreeGrafter"/>
</dbReference>
<dbReference type="InterPro" id="IPR037171">
    <property type="entry name" value="NagB/RpiA_transferase-like"/>
</dbReference>
<organism evidence="2 3">
    <name type="scientific">Mytilus coruscus</name>
    <name type="common">Sea mussel</name>
    <dbReference type="NCBI Taxonomy" id="42192"/>
    <lineage>
        <taxon>Eukaryota</taxon>
        <taxon>Metazoa</taxon>
        <taxon>Spiralia</taxon>
        <taxon>Lophotrochozoa</taxon>
        <taxon>Mollusca</taxon>
        <taxon>Bivalvia</taxon>
        <taxon>Autobranchia</taxon>
        <taxon>Pteriomorphia</taxon>
        <taxon>Mytilida</taxon>
        <taxon>Mytiloidea</taxon>
        <taxon>Mytilidae</taxon>
        <taxon>Mytilinae</taxon>
        <taxon>Mytilus</taxon>
    </lineage>
</organism>